<proteinExistence type="predicted"/>
<evidence type="ECO:0000313" key="1">
    <source>
        <dbReference type="EMBL" id="KAJ3808864.1"/>
    </source>
</evidence>
<organism evidence="1 2">
    <name type="scientific">Lentinula aff. lateritia</name>
    <dbReference type="NCBI Taxonomy" id="2804960"/>
    <lineage>
        <taxon>Eukaryota</taxon>
        <taxon>Fungi</taxon>
        <taxon>Dikarya</taxon>
        <taxon>Basidiomycota</taxon>
        <taxon>Agaricomycotina</taxon>
        <taxon>Agaricomycetes</taxon>
        <taxon>Agaricomycetidae</taxon>
        <taxon>Agaricales</taxon>
        <taxon>Marasmiineae</taxon>
        <taxon>Omphalotaceae</taxon>
        <taxon>Lentinula</taxon>
    </lineage>
</organism>
<keyword evidence="2" id="KW-1185">Reference proteome</keyword>
<name>A0ACC1TVX1_9AGAR</name>
<dbReference type="Proteomes" id="UP001163835">
    <property type="component" value="Unassembled WGS sequence"/>
</dbReference>
<sequence>MVSVTSTSPRYVLGTSLDLLGAPLRVTSLDPVTTRSFLSSVMVPIAPFELQPALGTLQHKPIIPKPTLRPTPTQQCNGGVVNNFTTVPPQLPPLVTNRPLARLTSIHDLNRAWMLIIGVVSRKRNQSIGSAYEISDCEGGIEEFISSAQSSTIDGFYDLCLHMICRLGVESMDQFAAACAEAGEGFKGKMFEEIFKEFLTEVGSPCPQLLDAQKHQFNSEVKLSGIQSPTFWL</sequence>
<gene>
    <name evidence="1" type="ORF">F5876DRAFT_78306</name>
</gene>
<protein>
    <submittedName>
        <fullName evidence="1">Uncharacterized protein</fullName>
    </submittedName>
</protein>
<dbReference type="EMBL" id="MU795193">
    <property type="protein sequence ID" value="KAJ3808864.1"/>
    <property type="molecule type" value="Genomic_DNA"/>
</dbReference>
<accession>A0ACC1TVX1</accession>
<comment type="caution">
    <text evidence="1">The sequence shown here is derived from an EMBL/GenBank/DDBJ whole genome shotgun (WGS) entry which is preliminary data.</text>
</comment>
<evidence type="ECO:0000313" key="2">
    <source>
        <dbReference type="Proteomes" id="UP001163835"/>
    </source>
</evidence>
<reference evidence="1" key="1">
    <citation type="submission" date="2022-09" db="EMBL/GenBank/DDBJ databases">
        <title>A Global Phylogenomic Analysis of the Shiitake Genus Lentinula.</title>
        <authorList>
            <consortium name="DOE Joint Genome Institute"/>
            <person name="Sierra-Patev S."/>
            <person name="Min B."/>
            <person name="Naranjo-Ortiz M."/>
            <person name="Looney B."/>
            <person name="Konkel Z."/>
            <person name="Slot J.C."/>
            <person name="Sakamoto Y."/>
            <person name="Steenwyk J.L."/>
            <person name="Rokas A."/>
            <person name="Carro J."/>
            <person name="Camarero S."/>
            <person name="Ferreira P."/>
            <person name="Molpeceres G."/>
            <person name="Ruiz-Duenas F.J."/>
            <person name="Serrano A."/>
            <person name="Henrissat B."/>
            <person name="Drula E."/>
            <person name="Hughes K.W."/>
            <person name="Mata J.L."/>
            <person name="Ishikawa N.K."/>
            <person name="Vargas-Isla R."/>
            <person name="Ushijima S."/>
            <person name="Smith C.A."/>
            <person name="Ahrendt S."/>
            <person name="Andreopoulos W."/>
            <person name="He G."/>
            <person name="Labutti K."/>
            <person name="Lipzen A."/>
            <person name="Ng V."/>
            <person name="Riley R."/>
            <person name="Sandor L."/>
            <person name="Barry K."/>
            <person name="Martinez A.T."/>
            <person name="Xiao Y."/>
            <person name="Gibbons J.G."/>
            <person name="Terashima K."/>
            <person name="Grigoriev I.V."/>
            <person name="Hibbett D.S."/>
        </authorList>
    </citation>
    <scope>NUCLEOTIDE SEQUENCE</scope>
    <source>
        <strain evidence="1">TMI1499</strain>
    </source>
</reference>